<dbReference type="KEGG" id="tfa:BW733_09195"/>
<evidence type="ECO:0000313" key="8">
    <source>
        <dbReference type="EMBL" id="AQP50976.1"/>
    </source>
</evidence>
<dbReference type="Proteomes" id="UP000188235">
    <property type="component" value="Chromosome"/>
</dbReference>
<proteinExistence type="predicted"/>
<feature type="transmembrane region" description="Helical" evidence="6">
    <location>
        <begin position="57"/>
        <end position="88"/>
    </location>
</feature>
<evidence type="ECO:0000256" key="6">
    <source>
        <dbReference type="SAM" id="Phobius"/>
    </source>
</evidence>
<feature type="transmembrane region" description="Helical" evidence="6">
    <location>
        <begin position="224"/>
        <end position="244"/>
    </location>
</feature>
<dbReference type="OrthoDB" id="3828740at2"/>
<keyword evidence="5 6" id="KW-0472">Membrane</keyword>
<evidence type="ECO:0000256" key="5">
    <source>
        <dbReference type="ARBA" id="ARBA00023136"/>
    </source>
</evidence>
<gene>
    <name evidence="8" type="ORF">BW733_09195</name>
</gene>
<dbReference type="EMBL" id="CP019607">
    <property type="protein sequence ID" value="AQP50976.1"/>
    <property type="molecule type" value="Genomic_DNA"/>
</dbReference>
<dbReference type="AlphaFoldDB" id="A0A1Q2CXY7"/>
<dbReference type="RefSeq" id="WP_077349841.1">
    <property type="nucleotide sequence ID" value="NZ_CP019607.1"/>
</dbReference>
<dbReference type="PANTHER" id="PTHR35007:SF3">
    <property type="entry name" value="POSSIBLE CONSERVED ALANINE RICH MEMBRANE PROTEIN"/>
    <property type="match status" value="1"/>
</dbReference>
<evidence type="ECO:0000313" key="9">
    <source>
        <dbReference type="Proteomes" id="UP000188235"/>
    </source>
</evidence>
<reference evidence="8 9" key="1">
    <citation type="journal article" date="2008" name="Int. J. Syst. Evol. Microbiol.">
        <title>Tessaracoccus flavescens sp. nov., isolated from marine sediment.</title>
        <authorList>
            <person name="Lee D.W."/>
            <person name="Lee S.D."/>
        </authorList>
    </citation>
    <scope>NUCLEOTIDE SEQUENCE [LARGE SCALE GENOMIC DNA]</scope>
    <source>
        <strain evidence="8 9">SST-39T</strain>
    </source>
</reference>
<dbReference type="STRING" id="399497.BW733_09195"/>
<evidence type="ECO:0000259" key="7">
    <source>
        <dbReference type="Pfam" id="PF00482"/>
    </source>
</evidence>
<dbReference type="PANTHER" id="PTHR35007">
    <property type="entry name" value="INTEGRAL MEMBRANE PROTEIN-RELATED"/>
    <property type="match status" value="1"/>
</dbReference>
<evidence type="ECO:0000256" key="2">
    <source>
        <dbReference type="ARBA" id="ARBA00022475"/>
    </source>
</evidence>
<dbReference type="GO" id="GO:0005886">
    <property type="term" value="C:plasma membrane"/>
    <property type="evidence" value="ECO:0007669"/>
    <property type="project" value="UniProtKB-SubCell"/>
</dbReference>
<organism evidence="8 9">
    <name type="scientific">Tessaracoccus flavescens</name>
    <dbReference type="NCBI Taxonomy" id="399497"/>
    <lineage>
        <taxon>Bacteria</taxon>
        <taxon>Bacillati</taxon>
        <taxon>Actinomycetota</taxon>
        <taxon>Actinomycetes</taxon>
        <taxon>Propionibacteriales</taxon>
        <taxon>Propionibacteriaceae</taxon>
        <taxon>Tessaracoccus</taxon>
    </lineage>
</organism>
<dbReference type="InterPro" id="IPR018076">
    <property type="entry name" value="T2SS_GspF_dom"/>
</dbReference>
<evidence type="ECO:0000256" key="4">
    <source>
        <dbReference type="ARBA" id="ARBA00022989"/>
    </source>
</evidence>
<sequence>MGLTLAISAGCAIGLGVLLLLAGLIRAERPPSTGSSTGLWTRVRSWWESLPRLRKTWILVSLAVGVLAAVISGWLLALLLVPATLILIPLLLSAPPQREIDTLAALDRWVRLISTSLSAGKSIRDAIFATRRQISPALREPVARLCMRLDQRWTMRDSLWAMADELESADADAVVAALAIASSRGGSGGRATLAALSDNIQDRLRALREIAAERAKPRAVVRQVTLITLAVLLGALLLNPTFFAAYTTPLGQLIALSLAFAYLGCLVMLRRRTVPPMAPRFLRSGT</sequence>
<name>A0A1Q2CXY7_9ACTN</name>
<dbReference type="Pfam" id="PF00482">
    <property type="entry name" value="T2SSF"/>
    <property type="match status" value="1"/>
</dbReference>
<protein>
    <recommendedName>
        <fullName evidence="7">Type II secretion system protein GspF domain-containing protein</fullName>
    </recommendedName>
</protein>
<feature type="transmembrane region" description="Helical" evidence="6">
    <location>
        <begin position="250"/>
        <end position="269"/>
    </location>
</feature>
<evidence type="ECO:0000256" key="1">
    <source>
        <dbReference type="ARBA" id="ARBA00004651"/>
    </source>
</evidence>
<evidence type="ECO:0000256" key="3">
    <source>
        <dbReference type="ARBA" id="ARBA00022692"/>
    </source>
</evidence>
<comment type="subcellular location">
    <subcellularLocation>
        <location evidence="1">Cell membrane</location>
        <topology evidence="1">Multi-pass membrane protein</topology>
    </subcellularLocation>
</comment>
<keyword evidence="2" id="KW-1003">Cell membrane</keyword>
<keyword evidence="9" id="KW-1185">Reference proteome</keyword>
<accession>A0A1Q2CXY7</accession>
<keyword evidence="3 6" id="KW-0812">Transmembrane</keyword>
<feature type="domain" description="Type II secretion system protein GspF" evidence="7">
    <location>
        <begin position="109"/>
        <end position="233"/>
    </location>
</feature>
<keyword evidence="4 6" id="KW-1133">Transmembrane helix</keyword>